<keyword evidence="3" id="KW-0862">Zinc</keyword>
<proteinExistence type="predicted"/>
<comment type="caution">
    <text evidence="6">The sequence shown here is derived from an EMBL/GenBank/DDBJ whole genome shotgun (WGS) entry which is preliminary data.</text>
</comment>
<dbReference type="PROSITE" id="PS01360">
    <property type="entry name" value="ZF_MYND_1"/>
    <property type="match status" value="1"/>
</dbReference>
<keyword evidence="2 4" id="KW-0863">Zinc-finger</keyword>
<evidence type="ECO:0000313" key="7">
    <source>
        <dbReference type="Proteomes" id="UP000717996"/>
    </source>
</evidence>
<dbReference type="PROSITE" id="PS50865">
    <property type="entry name" value="ZF_MYND_2"/>
    <property type="match status" value="1"/>
</dbReference>
<dbReference type="OrthoDB" id="2271790at2759"/>
<keyword evidence="1" id="KW-0479">Metal-binding</keyword>
<feature type="domain" description="MYND-type" evidence="5">
    <location>
        <begin position="252"/>
        <end position="290"/>
    </location>
</feature>
<dbReference type="InterPro" id="IPR002893">
    <property type="entry name" value="Znf_MYND"/>
</dbReference>
<dbReference type="EMBL" id="JAANIT010000277">
    <property type="protein sequence ID" value="KAG1549536.1"/>
    <property type="molecule type" value="Genomic_DNA"/>
</dbReference>
<evidence type="ECO:0000259" key="5">
    <source>
        <dbReference type="PROSITE" id="PS50865"/>
    </source>
</evidence>
<dbReference type="Pfam" id="PF01753">
    <property type="entry name" value="zf-MYND"/>
    <property type="match status" value="1"/>
</dbReference>
<organism evidence="6 7">
    <name type="scientific">Rhizopus oryzae</name>
    <name type="common">Mucormycosis agent</name>
    <name type="synonym">Rhizopus arrhizus var. delemar</name>
    <dbReference type="NCBI Taxonomy" id="64495"/>
    <lineage>
        <taxon>Eukaryota</taxon>
        <taxon>Fungi</taxon>
        <taxon>Fungi incertae sedis</taxon>
        <taxon>Mucoromycota</taxon>
        <taxon>Mucoromycotina</taxon>
        <taxon>Mucoromycetes</taxon>
        <taxon>Mucorales</taxon>
        <taxon>Mucorineae</taxon>
        <taxon>Rhizopodaceae</taxon>
        <taxon>Rhizopus</taxon>
    </lineage>
</organism>
<dbReference type="OMA" id="IRITIYN"/>
<evidence type="ECO:0000256" key="2">
    <source>
        <dbReference type="ARBA" id="ARBA00022771"/>
    </source>
</evidence>
<gene>
    <name evidence="6" type="ORF">G6F51_003005</name>
</gene>
<protein>
    <recommendedName>
        <fullName evidence="5">MYND-type domain-containing protein</fullName>
    </recommendedName>
</protein>
<reference evidence="6" key="1">
    <citation type="journal article" date="2020" name="Microb. Genom.">
        <title>Genetic diversity of clinical and environmental Mucorales isolates obtained from an investigation of mucormycosis cases among solid organ transplant recipients.</title>
        <authorList>
            <person name="Nguyen M.H."/>
            <person name="Kaul D."/>
            <person name="Muto C."/>
            <person name="Cheng S.J."/>
            <person name="Richter R.A."/>
            <person name="Bruno V.M."/>
            <person name="Liu G."/>
            <person name="Beyhan S."/>
            <person name="Sundermann A.J."/>
            <person name="Mounaud S."/>
            <person name="Pasculle A.W."/>
            <person name="Nierman W.C."/>
            <person name="Driscoll E."/>
            <person name="Cumbie R."/>
            <person name="Clancy C.J."/>
            <person name="Dupont C.L."/>
        </authorList>
    </citation>
    <scope>NUCLEOTIDE SEQUENCE</scope>
    <source>
        <strain evidence="6">GL16</strain>
    </source>
</reference>
<dbReference type="SUPFAM" id="SSF144232">
    <property type="entry name" value="HIT/MYND zinc finger-like"/>
    <property type="match status" value="1"/>
</dbReference>
<name>A0A9P6YIT7_RHIOR</name>
<evidence type="ECO:0000313" key="6">
    <source>
        <dbReference type="EMBL" id="KAG1549536.1"/>
    </source>
</evidence>
<dbReference type="Proteomes" id="UP000717996">
    <property type="component" value="Unassembled WGS sequence"/>
</dbReference>
<sequence>MYSSGIIYGVNDNPKTLLEPIYFTSNHYQQKLNKSQYSIKDLIQLASQVNVKHGATGCYQCHIVCGYYMRALKYAREQEPVVCNQDLFELVSEMINLVLSHRETSTYQLLPWFDMLTLELWDFAKQLKEESIENDLFIPASGIIRQDPIDSDEDEEDDEEAYKRTIRASIYHCRALVCEQHKDIEQALVYYRKCASVRPTVFEPQPSLQKNAFSALQRLHSTRPTLTLKHRSSSAYSSDSHSYSSSQSLLSCSNCGTEKQRMPVCAKCKIQPYCSVRCMKSHKSTHELTCSKEE</sequence>
<evidence type="ECO:0000256" key="4">
    <source>
        <dbReference type="PROSITE-ProRule" id="PRU00134"/>
    </source>
</evidence>
<dbReference type="GO" id="GO:0008270">
    <property type="term" value="F:zinc ion binding"/>
    <property type="evidence" value="ECO:0007669"/>
    <property type="project" value="UniProtKB-KW"/>
</dbReference>
<evidence type="ECO:0000256" key="1">
    <source>
        <dbReference type="ARBA" id="ARBA00022723"/>
    </source>
</evidence>
<evidence type="ECO:0000256" key="3">
    <source>
        <dbReference type="ARBA" id="ARBA00022833"/>
    </source>
</evidence>
<accession>A0A9P6YIT7</accession>
<dbReference type="AlphaFoldDB" id="A0A9P6YIT7"/>
<dbReference type="Gene3D" id="6.10.140.2220">
    <property type="match status" value="1"/>
</dbReference>